<comment type="similarity">
    <text evidence="2">Belongs to the eukaryotic RPA49/POLR1E RNA polymerase subunit family.</text>
</comment>
<dbReference type="PANTHER" id="PTHR14440">
    <property type="entry name" value="DNA-DIRECTED RNA POLYMERASE I SUBUNIT RPA49"/>
    <property type="match status" value="1"/>
</dbReference>
<keyword evidence="5" id="KW-0539">Nucleus</keyword>
<evidence type="ECO:0000256" key="5">
    <source>
        <dbReference type="ARBA" id="ARBA00023242"/>
    </source>
</evidence>
<keyword evidence="4" id="KW-0804">Transcription</keyword>
<evidence type="ECO:0000256" key="3">
    <source>
        <dbReference type="ARBA" id="ARBA00022478"/>
    </source>
</evidence>
<evidence type="ECO:0000256" key="2">
    <source>
        <dbReference type="ARBA" id="ARBA00009430"/>
    </source>
</evidence>
<dbReference type="GO" id="GO:0005730">
    <property type="term" value="C:nucleolus"/>
    <property type="evidence" value="ECO:0007669"/>
    <property type="project" value="UniProtKB-SubCell"/>
</dbReference>
<evidence type="ECO:0000256" key="4">
    <source>
        <dbReference type="ARBA" id="ARBA00023163"/>
    </source>
</evidence>
<keyword evidence="3 6" id="KW-0240">DNA-directed RNA polymerase</keyword>
<dbReference type="InterPro" id="IPR009668">
    <property type="entry name" value="RNA_pol-assoc_fac_A49-like"/>
</dbReference>
<sequence length="399" mass="45560">MAFTLKYVENAPKQMLVQFSNGIAKTGSKFQCELYEDKRQDDPRFCKRKLLMVHGQRLTYVGNNFEEQETYPYARKFAVAKINKSTGIAQVFDVDRFSLSPVLACNYDDISSDEEESKKQIADRTFTEKQDDLTEVFGSHKRKRAMASRLRNKVADSTNAVQTAVENLLEAGDLDVADEEESFNDMQSILPCTPNAEKVEEVYPLTKMVPAIVSQSLKADSERFIHPTREQINEMKEDSNLSSQYIIDHARTPIFAATQNEQVYEEYACCLQLLTYLIRTHKMKSADYRRKTIFEDAPEQVREWLLSQFFLGEKGQRKMPARMRDKCLAYGIVLAWNIDSFSVNVDSFKVAFMVSQQKISTIVRALGGTMKVTTSGGVKKSIACLSLPLKFPTVNNRRK</sequence>
<reference evidence="6" key="1">
    <citation type="submission" date="2020-04" db="EMBL/GenBank/DDBJ databases">
        <authorList>
            <person name="Neveu A P."/>
        </authorList>
    </citation>
    <scope>NUCLEOTIDE SEQUENCE</scope>
    <source>
        <tissue evidence="6">Whole embryo</tissue>
    </source>
</reference>
<dbReference type="GO" id="GO:0006351">
    <property type="term" value="P:DNA-templated transcription"/>
    <property type="evidence" value="ECO:0007669"/>
    <property type="project" value="InterPro"/>
</dbReference>
<evidence type="ECO:0000256" key="1">
    <source>
        <dbReference type="ARBA" id="ARBA00004604"/>
    </source>
</evidence>
<dbReference type="AlphaFoldDB" id="A0A6F9DNK6"/>
<organism evidence="6">
    <name type="scientific">Phallusia mammillata</name>
    <dbReference type="NCBI Taxonomy" id="59560"/>
    <lineage>
        <taxon>Eukaryota</taxon>
        <taxon>Metazoa</taxon>
        <taxon>Chordata</taxon>
        <taxon>Tunicata</taxon>
        <taxon>Ascidiacea</taxon>
        <taxon>Phlebobranchia</taxon>
        <taxon>Ascidiidae</taxon>
        <taxon>Phallusia</taxon>
    </lineage>
</organism>
<dbReference type="EMBL" id="LR789152">
    <property type="protein sequence ID" value="CAB3265014.1"/>
    <property type="molecule type" value="mRNA"/>
</dbReference>
<name>A0A6F9DNK6_9ASCI</name>
<dbReference type="GO" id="GO:0000428">
    <property type="term" value="C:DNA-directed RNA polymerase complex"/>
    <property type="evidence" value="ECO:0007669"/>
    <property type="project" value="UniProtKB-KW"/>
</dbReference>
<comment type="subcellular location">
    <subcellularLocation>
        <location evidence="1">Nucleus</location>
        <location evidence="1">Nucleolus</location>
    </subcellularLocation>
</comment>
<dbReference type="Pfam" id="PF06870">
    <property type="entry name" value="RNA_pol_I_A49"/>
    <property type="match status" value="1"/>
</dbReference>
<evidence type="ECO:0000313" key="6">
    <source>
        <dbReference type="EMBL" id="CAB3265014.1"/>
    </source>
</evidence>
<dbReference type="GO" id="GO:0003677">
    <property type="term" value="F:DNA binding"/>
    <property type="evidence" value="ECO:0007669"/>
    <property type="project" value="InterPro"/>
</dbReference>
<proteinExistence type="evidence at transcript level"/>
<gene>
    <name evidence="6" type="primary">Polr1e</name>
</gene>
<accession>A0A6F9DNK6</accession>
<protein>
    <submittedName>
        <fullName evidence="6">DNA-directed RNA polymerase I subunit RPA49-like</fullName>
    </submittedName>
</protein>